<evidence type="ECO:0000259" key="4">
    <source>
        <dbReference type="Pfam" id="PF00135"/>
    </source>
</evidence>
<name>A0A3M0GE24_9CORY</name>
<dbReference type="InterPro" id="IPR029058">
    <property type="entry name" value="AB_hydrolase_fold"/>
</dbReference>
<dbReference type="EMBL" id="REGC01000003">
    <property type="protein sequence ID" value="RMB62980.1"/>
    <property type="molecule type" value="Genomic_DNA"/>
</dbReference>
<keyword evidence="2 3" id="KW-0378">Hydrolase</keyword>
<dbReference type="Proteomes" id="UP000270649">
    <property type="component" value="Unassembled WGS sequence"/>
</dbReference>
<evidence type="ECO:0000256" key="3">
    <source>
        <dbReference type="RuleBase" id="RU361235"/>
    </source>
</evidence>
<proteinExistence type="inferred from homology"/>
<evidence type="ECO:0000313" key="8">
    <source>
        <dbReference type="Proteomes" id="UP001518680"/>
    </source>
</evidence>
<dbReference type="GO" id="GO:0016787">
    <property type="term" value="F:hydrolase activity"/>
    <property type="evidence" value="ECO:0007669"/>
    <property type="project" value="UniProtKB-KW"/>
</dbReference>
<dbReference type="EMBL" id="JAACBX020000001">
    <property type="protein sequence ID" value="MBM0243375.1"/>
    <property type="molecule type" value="Genomic_DNA"/>
</dbReference>
<dbReference type="RefSeq" id="WP_121927491.1">
    <property type="nucleotide sequence ID" value="NZ_CP068291.1"/>
</dbReference>
<dbReference type="EC" id="3.1.1.-" evidence="3"/>
<protein>
    <recommendedName>
        <fullName evidence="3">Carboxylic ester hydrolase</fullName>
        <ecNumber evidence="3">3.1.1.-</ecNumber>
    </recommendedName>
</protein>
<comment type="caution">
    <text evidence="6">The sequence shown here is derived from an EMBL/GenBank/DDBJ whole genome shotgun (WGS) entry which is preliminary data.</text>
</comment>
<gene>
    <name evidence="6" type="ORF">D9543_02995</name>
    <name evidence="5" type="ORF">GWO63_003585</name>
</gene>
<dbReference type="AlphaFoldDB" id="A0A3M0GE24"/>
<organism evidence="6 7">
    <name type="scientific">Corynebacterium macginleyi</name>
    <dbReference type="NCBI Taxonomy" id="38290"/>
    <lineage>
        <taxon>Bacteria</taxon>
        <taxon>Bacillati</taxon>
        <taxon>Actinomycetota</taxon>
        <taxon>Actinomycetes</taxon>
        <taxon>Mycobacteriales</taxon>
        <taxon>Corynebacteriaceae</taxon>
        <taxon>Corynebacterium</taxon>
    </lineage>
</organism>
<evidence type="ECO:0000313" key="6">
    <source>
        <dbReference type="EMBL" id="RMB62980.1"/>
    </source>
</evidence>
<dbReference type="PROSITE" id="PS00122">
    <property type="entry name" value="CARBOXYLESTERASE_B_1"/>
    <property type="match status" value="1"/>
</dbReference>
<evidence type="ECO:0000313" key="7">
    <source>
        <dbReference type="Proteomes" id="UP000270649"/>
    </source>
</evidence>
<feature type="domain" description="Carboxylesterase type B" evidence="4">
    <location>
        <begin position="63"/>
        <end position="191"/>
    </location>
</feature>
<dbReference type="Proteomes" id="UP001518680">
    <property type="component" value="Unassembled WGS sequence"/>
</dbReference>
<sequence length="420" mass="46930">MSSAQIPVTIVTPSGRITGVRRDGLSYFHSLRFCDIPSVFSPARPLDRTLDQDGRTPQPDEVALSITAPDNAADCPVVVYIHGGSFESGTHEDDRVPGTVTARKGIIHVRVGYRVGLAGFARFADDEADRYRGIDDCVLALEWLHDNIESFGGDKTNITLVGQSAGAAISLWLARRDHYRGAFRRVLALSPAYPRDTFEHRVAGLRSCLSVPIERSALESLSPEALEKGYTKFRKKHRYDLALGPAPMQASELADIPIVVSSTRDEFYDLPAAKRIDNMAFGKVICNYLSQHFGFPHGRYAQWRQLAQYVDPDRLMGRMIGDSLVRRWTAQVASGAPGPTWMMEFTRKLQPAVHCDELYPLFGTDCELNEWLCHFATTGEPGFPRYGSDHLVLEFDLDTEDQRITYATLDYVAAAFYEED</sequence>
<comment type="similarity">
    <text evidence="1 3">Belongs to the type-B carboxylesterase/lipase family.</text>
</comment>
<reference evidence="6 7" key="1">
    <citation type="submission" date="2018-10" db="EMBL/GenBank/DDBJ databases">
        <title>Corynebacterium macginleyi genome sequencing and assembly of the type strain and two clinical samples.</title>
        <authorList>
            <person name="Bernier A.-M."/>
            <person name="Bernard K."/>
        </authorList>
    </citation>
    <scope>NUCLEOTIDE SEQUENCE [LARGE SCALE GENOMIC DNA]</scope>
    <source>
        <strain evidence="6 7">NML 120205</strain>
    </source>
</reference>
<dbReference type="PANTHER" id="PTHR43142">
    <property type="entry name" value="CARBOXYLIC ESTER HYDROLASE"/>
    <property type="match status" value="1"/>
</dbReference>
<dbReference type="InterPro" id="IPR019826">
    <property type="entry name" value="Carboxylesterase_B_AS"/>
</dbReference>
<dbReference type="InterPro" id="IPR002018">
    <property type="entry name" value="CarbesteraseB"/>
</dbReference>
<evidence type="ECO:0000256" key="1">
    <source>
        <dbReference type="ARBA" id="ARBA00005964"/>
    </source>
</evidence>
<dbReference type="Pfam" id="PF00135">
    <property type="entry name" value="COesterase"/>
    <property type="match status" value="1"/>
</dbReference>
<dbReference type="PANTHER" id="PTHR43142:SF1">
    <property type="entry name" value="CARBOXYLIC ESTER HYDROLASE"/>
    <property type="match status" value="1"/>
</dbReference>
<dbReference type="SUPFAM" id="SSF53474">
    <property type="entry name" value="alpha/beta-Hydrolases"/>
    <property type="match status" value="1"/>
</dbReference>
<evidence type="ECO:0000256" key="2">
    <source>
        <dbReference type="ARBA" id="ARBA00022801"/>
    </source>
</evidence>
<evidence type="ECO:0000313" key="5">
    <source>
        <dbReference type="EMBL" id="MBM0243375.1"/>
    </source>
</evidence>
<reference evidence="5 8" key="2">
    <citation type="submission" date="2021-01" db="EMBL/GenBank/DDBJ databases">
        <title>Complete genome sequences of Corynebacterium macginleyi strains isolated from infectious keratitis.</title>
        <authorList>
            <person name="Sagerfors S."/>
            <person name="Poehlein A."/>
            <person name="Soderquist B."/>
            <person name="Bruggemann H."/>
        </authorList>
    </citation>
    <scope>NUCLEOTIDE SEQUENCE [LARGE SCALE GENOMIC DNA]</scope>
    <source>
        <strain evidence="5 8">12T220</strain>
    </source>
</reference>
<dbReference type="Gene3D" id="3.40.50.1820">
    <property type="entry name" value="alpha/beta hydrolase"/>
    <property type="match status" value="1"/>
</dbReference>
<keyword evidence="8" id="KW-1185">Reference proteome</keyword>
<accession>A0A3M0GE24</accession>